<evidence type="ECO:0000256" key="5">
    <source>
        <dbReference type="ARBA" id="ARBA00023136"/>
    </source>
</evidence>
<dbReference type="RefSeq" id="WP_077025933.1">
    <property type="nucleotide sequence ID" value="NZ_CP017641.1"/>
</dbReference>
<feature type="transmembrane region" description="Helical" evidence="6">
    <location>
        <begin position="371"/>
        <end position="388"/>
    </location>
</feature>
<evidence type="ECO:0000313" key="7">
    <source>
        <dbReference type="EMBL" id="APZ94658.1"/>
    </source>
</evidence>
<comment type="subcellular location">
    <subcellularLocation>
        <location evidence="1">Cell membrane</location>
        <topology evidence="1">Multi-pass membrane protein</topology>
    </subcellularLocation>
</comment>
<feature type="transmembrane region" description="Helical" evidence="6">
    <location>
        <begin position="337"/>
        <end position="359"/>
    </location>
</feature>
<reference evidence="7 8" key="1">
    <citation type="journal article" date="2016" name="Front. Microbiol.">
        <title>Fuerstia marisgermanicae gen. nov., sp. nov., an Unusual Member of the Phylum Planctomycetes from the German Wadden Sea.</title>
        <authorList>
            <person name="Kohn T."/>
            <person name="Heuer A."/>
            <person name="Jogler M."/>
            <person name="Vollmers J."/>
            <person name="Boedeker C."/>
            <person name="Bunk B."/>
            <person name="Rast P."/>
            <person name="Borchert D."/>
            <person name="Glockner I."/>
            <person name="Freese H.M."/>
            <person name="Klenk H.P."/>
            <person name="Overmann J."/>
            <person name="Kaster A.K."/>
            <person name="Rohde M."/>
            <person name="Wiegand S."/>
            <person name="Jogler C."/>
        </authorList>
    </citation>
    <scope>NUCLEOTIDE SEQUENCE [LARGE SCALE GENOMIC DNA]</scope>
    <source>
        <strain evidence="7 8">NH11</strain>
    </source>
</reference>
<evidence type="ECO:0000313" key="8">
    <source>
        <dbReference type="Proteomes" id="UP000187735"/>
    </source>
</evidence>
<dbReference type="STRING" id="1891926.Fuma_04297"/>
<dbReference type="InterPro" id="IPR005495">
    <property type="entry name" value="LptG/LptF_permease"/>
</dbReference>
<dbReference type="PANTHER" id="PTHR33529:SF6">
    <property type="entry name" value="YJGP_YJGQ FAMILY PERMEASE"/>
    <property type="match status" value="1"/>
</dbReference>
<sequence length="394" mass="44018">MKLLQRYILGELLRVFALLLIVLTVLLVFVGVLREAADQGMGAKQILQILPYVVPSMLPFTIPATLLLAVTVVYGRLAGDLEVTAAKAAGVNPLRLLMPAFVLGIVLAFASFGLTNYAIPWAMGNIERIVTQAMEEIFLDLLRSQHTISEPEKGYSITVGDVSPTGVLIDATFRYRNGNHEQVTMRASYAKISFDLENKQALIELKNARGRVPGRDTEMMLDGQVIPFPMDLQLTKPKPRYMTIDSIRKKLHEFESGIVTNKLQRNQEAAMAMLTGDFQHLASEQMKEYAGYTKFANGRRRRFETEIHSRYAMAGSCLFFTFLGGPFAVLQARRQFITSFIMCFLPILLVYYPVMFLMANLGKSGSVDPTWAMWVPNAILAVAATVVLKKVIQH</sequence>
<dbReference type="Pfam" id="PF03739">
    <property type="entry name" value="LptF_LptG"/>
    <property type="match status" value="1"/>
</dbReference>
<feature type="transmembrane region" description="Helical" evidence="6">
    <location>
        <begin position="12"/>
        <end position="32"/>
    </location>
</feature>
<gene>
    <name evidence="7" type="ORF">Fuma_04297</name>
</gene>
<dbReference type="GO" id="GO:0043190">
    <property type="term" value="C:ATP-binding cassette (ABC) transporter complex"/>
    <property type="evidence" value="ECO:0007669"/>
    <property type="project" value="TreeGrafter"/>
</dbReference>
<dbReference type="KEGG" id="fmr:Fuma_04297"/>
<dbReference type="PANTHER" id="PTHR33529">
    <property type="entry name" value="SLR0882 PROTEIN-RELATED"/>
    <property type="match status" value="1"/>
</dbReference>
<dbReference type="AlphaFoldDB" id="A0A1P8WKS2"/>
<feature type="transmembrane region" description="Helical" evidence="6">
    <location>
        <begin position="96"/>
        <end position="119"/>
    </location>
</feature>
<evidence type="ECO:0000256" key="6">
    <source>
        <dbReference type="SAM" id="Phobius"/>
    </source>
</evidence>
<accession>A0A1P8WKS2</accession>
<feature type="transmembrane region" description="Helical" evidence="6">
    <location>
        <begin position="311"/>
        <end position="330"/>
    </location>
</feature>
<evidence type="ECO:0000256" key="4">
    <source>
        <dbReference type="ARBA" id="ARBA00022989"/>
    </source>
</evidence>
<evidence type="ECO:0000256" key="2">
    <source>
        <dbReference type="ARBA" id="ARBA00022475"/>
    </source>
</evidence>
<keyword evidence="8" id="KW-1185">Reference proteome</keyword>
<proteinExistence type="predicted"/>
<dbReference type="GO" id="GO:0015920">
    <property type="term" value="P:lipopolysaccharide transport"/>
    <property type="evidence" value="ECO:0007669"/>
    <property type="project" value="TreeGrafter"/>
</dbReference>
<keyword evidence="5 6" id="KW-0472">Membrane</keyword>
<keyword evidence="3 6" id="KW-0812">Transmembrane</keyword>
<keyword evidence="2" id="KW-1003">Cell membrane</keyword>
<dbReference type="Proteomes" id="UP000187735">
    <property type="component" value="Chromosome"/>
</dbReference>
<keyword evidence="4 6" id="KW-1133">Transmembrane helix</keyword>
<evidence type="ECO:0000256" key="3">
    <source>
        <dbReference type="ARBA" id="ARBA00022692"/>
    </source>
</evidence>
<name>A0A1P8WKS2_9PLAN</name>
<evidence type="ECO:0000256" key="1">
    <source>
        <dbReference type="ARBA" id="ARBA00004651"/>
    </source>
</evidence>
<dbReference type="OrthoDB" id="238655at2"/>
<feature type="transmembrane region" description="Helical" evidence="6">
    <location>
        <begin position="52"/>
        <end position="75"/>
    </location>
</feature>
<organism evidence="7 8">
    <name type="scientific">Fuerstiella marisgermanici</name>
    <dbReference type="NCBI Taxonomy" id="1891926"/>
    <lineage>
        <taxon>Bacteria</taxon>
        <taxon>Pseudomonadati</taxon>
        <taxon>Planctomycetota</taxon>
        <taxon>Planctomycetia</taxon>
        <taxon>Planctomycetales</taxon>
        <taxon>Planctomycetaceae</taxon>
        <taxon>Fuerstiella</taxon>
    </lineage>
</organism>
<dbReference type="EMBL" id="CP017641">
    <property type="protein sequence ID" value="APZ94658.1"/>
    <property type="molecule type" value="Genomic_DNA"/>
</dbReference>
<protein>
    <submittedName>
        <fullName evidence="7">Lipopolysaccharide ABC transporter permease</fullName>
    </submittedName>
</protein>